<evidence type="ECO:0000256" key="2">
    <source>
        <dbReference type="ARBA" id="ARBA00022475"/>
    </source>
</evidence>
<evidence type="ECO:0000256" key="7">
    <source>
        <dbReference type="SAM" id="MobiDB-lite"/>
    </source>
</evidence>
<feature type="region of interest" description="Disordered" evidence="7">
    <location>
        <begin position="667"/>
        <end position="698"/>
    </location>
</feature>
<sequence>MAAQGISEGATSTPQISPDPSGYAEHRRTPLRLPVITGAIKKLVADRPATADTIVSAPAPLQPIDLTDDATVAEVMDLAIRMGEVVLASGSAVTDTETTVRFIVATYGLSECDVEVTYNAIRISVHRGRRLPPVSSMRVVQYRSLDFTRLAAVDRLTRRIRREIVPPHEARAALDAITSAPHPYKRWTATFGWSLMAAAISLLLGGGILVVLLSFITTALIDRTNRALNRYGLPFFFQHLVGGAIAATPAVVLAAVAEPLGISVNPTLIIAAGITVLLSGLSLVGSVQDAITGAPITAGARMLELLMMTGGIIAGIALTLRVGEMFDATVPLELGAGHGLTNLPVQVLAGATAALAFCLACYAEKRALAAAAGGGAMGTICYLLVMAAGFGPVLAAGAAAVVIGMAGGLLARRALTPPLVVALAGITPLLPGLSIYRGLYGMLNDEITRGADQLLAAFGIGCALAGGVTLGEWFDRTVRRPPILRKFGALRRPVVTRKRLPSVNLAKRLYSVNLGKRRAAALGRTHSPVLGAAPAAVMASPDMPLGFPIAGQLPQAPIPVAPQAPRPATPHAPRPTAPQLPVPSARGRATVSGVDYSVWTHDLDPAPLSSVVSAQQVDLAGTSAASPETREMPVLPADLLALPTAALGIAEDMLPTAAIPFAPPEPVGVGSPAEPVSAGESVLARTVPLPASRRSDAG</sequence>
<gene>
    <name evidence="11" type="ORF">HGA13_03490</name>
</gene>
<feature type="compositionally biased region" description="Polar residues" evidence="7">
    <location>
        <begin position="9"/>
        <end position="18"/>
    </location>
</feature>
<feature type="compositionally biased region" description="Pro residues" evidence="7">
    <location>
        <begin position="556"/>
        <end position="581"/>
    </location>
</feature>
<protein>
    <submittedName>
        <fullName evidence="11">Threonine/serine exporter family protein</fullName>
    </submittedName>
</protein>
<feature type="transmembrane region" description="Helical" evidence="8">
    <location>
        <begin position="233"/>
        <end position="256"/>
    </location>
</feature>
<proteinExistence type="inferred from homology"/>
<keyword evidence="4 8" id="KW-1133">Transmembrane helix</keyword>
<reference evidence="11 12" key="1">
    <citation type="submission" date="2020-04" db="EMBL/GenBank/DDBJ databases">
        <title>MicrobeNet Type strains.</title>
        <authorList>
            <person name="Nicholson A.C."/>
        </authorList>
    </citation>
    <scope>NUCLEOTIDE SEQUENCE [LARGE SCALE GENOMIC DNA]</scope>
    <source>
        <strain evidence="11 12">DSM 45078</strain>
    </source>
</reference>
<dbReference type="GO" id="GO:0015744">
    <property type="term" value="P:succinate transport"/>
    <property type="evidence" value="ECO:0007669"/>
    <property type="project" value="TreeGrafter"/>
</dbReference>
<evidence type="ECO:0000259" key="10">
    <source>
        <dbReference type="Pfam" id="PF12821"/>
    </source>
</evidence>
<feature type="region of interest" description="Disordered" evidence="7">
    <location>
        <begin position="1"/>
        <end position="28"/>
    </location>
</feature>
<comment type="similarity">
    <text evidence="6">Belongs to the ThrE exporter (TC 2.A.79) family.</text>
</comment>
<dbReference type="EMBL" id="JAAXOO010000001">
    <property type="protein sequence ID" value="NKY32139.1"/>
    <property type="molecule type" value="Genomic_DNA"/>
</dbReference>
<evidence type="ECO:0000313" key="11">
    <source>
        <dbReference type="EMBL" id="NKY32139.1"/>
    </source>
</evidence>
<keyword evidence="12" id="KW-1185">Reference proteome</keyword>
<comment type="caution">
    <text evidence="11">The sequence shown here is derived from an EMBL/GenBank/DDBJ whole genome shotgun (WGS) entry which is preliminary data.</text>
</comment>
<dbReference type="Pfam" id="PF12821">
    <property type="entry name" value="ThrE_2"/>
    <property type="match status" value="1"/>
</dbReference>
<organism evidence="11 12">
    <name type="scientific">Nocardia speluncae</name>
    <dbReference type="NCBI Taxonomy" id="419477"/>
    <lineage>
        <taxon>Bacteria</taxon>
        <taxon>Bacillati</taxon>
        <taxon>Actinomycetota</taxon>
        <taxon>Actinomycetes</taxon>
        <taxon>Mycobacteriales</taxon>
        <taxon>Nocardiaceae</taxon>
        <taxon>Nocardia</taxon>
    </lineage>
</organism>
<evidence type="ECO:0000256" key="5">
    <source>
        <dbReference type="ARBA" id="ARBA00023136"/>
    </source>
</evidence>
<dbReference type="PANTHER" id="PTHR34390">
    <property type="entry name" value="UPF0442 PROTEIN YJJB-RELATED"/>
    <property type="match status" value="1"/>
</dbReference>
<feature type="transmembrane region" description="Helical" evidence="8">
    <location>
        <begin position="268"/>
        <end position="291"/>
    </location>
</feature>
<feature type="transmembrane region" description="Helical" evidence="8">
    <location>
        <begin position="303"/>
        <end position="323"/>
    </location>
</feature>
<feature type="domain" description="Threonine/serine exporter-like N-terminal" evidence="9">
    <location>
        <begin position="77"/>
        <end position="322"/>
    </location>
</feature>
<feature type="transmembrane region" description="Helical" evidence="8">
    <location>
        <begin position="418"/>
        <end position="436"/>
    </location>
</feature>
<feature type="transmembrane region" description="Helical" evidence="8">
    <location>
        <begin position="191"/>
        <end position="221"/>
    </location>
</feature>
<evidence type="ECO:0000256" key="1">
    <source>
        <dbReference type="ARBA" id="ARBA00004651"/>
    </source>
</evidence>
<evidence type="ECO:0000256" key="4">
    <source>
        <dbReference type="ARBA" id="ARBA00022989"/>
    </source>
</evidence>
<dbReference type="Pfam" id="PF06738">
    <property type="entry name" value="ThrE"/>
    <property type="match status" value="1"/>
</dbReference>
<name>A0A846XAN3_9NOCA</name>
<dbReference type="InterPro" id="IPR050539">
    <property type="entry name" value="ThrE_Dicarb/AminoAcid_Exp"/>
</dbReference>
<dbReference type="GO" id="GO:0022857">
    <property type="term" value="F:transmembrane transporter activity"/>
    <property type="evidence" value="ECO:0007669"/>
    <property type="project" value="InterPro"/>
</dbReference>
<keyword evidence="2" id="KW-1003">Cell membrane</keyword>
<evidence type="ECO:0000259" key="9">
    <source>
        <dbReference type="Pfam" id="PF06738"/>
    </source>
</evidence>
<feature type="domain" description="Threonine/Serine exporter ThrE" evidence="10">
    <location>
        <begin position="347"/>
        <end position="471"/>
    </location>
</feature>
<evidence type="ECO:0000313" key="12">
    <source>
        <dbReference type="Proteomes" id="UP000565715"/>
    </source>
</evidence>
<feature type="transmembrane region" description="Helical" evidence="8">
    <location>
        <begin position="456"/>
        <end position="474"/>
    </location>
</feature>
<feature type="transmembrane region" description="Helical" evidence="8">
    <location>
        <begin position="343"/>
        <end position="362"/>
    </location>
</feature>
<keyword evidence="5 8" id="KW-0472">Membrane</keyword>
<feature type="region of interest" description="Disordered" evidence="7">
    <location>
        <begin position="556"/>
        <end position="587"/>
    </location>
</feature>
<dbReference type="GO" id="GO:0005886">
    <property type="term" value="C:plasma membrane"/>
    <property type="evidence" value="ECO:0007669"/>
    <property type="project" value="UniProtKB-SubCell"/>
</dbReference>
<evidence type="ECO:0000256" key="3">
    <source>
        <dbReference type="ARBA" id="ARBA00022692"/>
    </source>
</evidence>
<accession>A0A846XAN3</accession>
<evidence type="ECO:0000256" key="8">
    <source>
        <dbReference type="SAM" id="Phobius"/>
    </source>
</evidence>
<dbReference type="Proteomes" id="UP000565715">
    <property type="component" value="Unassembled WGS sequence"/>
</dbReference>
<keyword evidence="3 8" id="KW-0812">Transmembrane</keyword>
<dbReference type="InterPro" id="IPR024528">
    <property type="entry name" value="ThrE_2"/>
</dbReference>
<feature type="transmembrane region" description="Helical" evidence="8">
    <location>
        <begin position="393"/>
        <end position="411"/>
    </location>
</feature>
<dbReference type="PANTHER" id="PTHR34390:SF2">
    <property type="entry name" value="SUCCINATE TRANSPORTER SUBUNIT YJJP-RELATED"/>
    <property type="match status" value="1"/>
</dbReference>
<comment type="subcellular location">
    <subcellularLocation>
        <location evidence="1">Cell membrane</location>
        <topology evidence="1">Multi-pass membrane protein</topology>
    </subcellularLocation>
</comment>
<evidence type="ECO:0000256" key="6">
    <source>
        <dbReference type="ARBA" id="ARBA00034125"/>
    </source>
</evidence>
<dbReference type="InterPro" id="IPR010619">
    <property type="entry name" value="ThrE-like_N"/>
</dbReference>
<dbReference type="AlphaFoldDB" id="A0A846XAN3"/>